<dbReference type="PROSITE" id="PS51257">
    <property type="entry name" value="PROKAR_LIPOPROTEIN"/>
    <property type="match status" value="1"/>
</dbReference>
<evidence type="ECO:0000256" key="1">
    <source>
        <dbReference type="SAM" id="SignalP"/>
    </source>
</evidence>
<dbReference type="Pfam" id="PF20113">
    <property type="entry name" value="DUF6503"/>
    <property type="match status" value="1"/>
</dbReference>
<organism evidence="2 3">
    <name type="scientific">Aggregatimonas sangjinii</name>
    <dbReference type="NCBI Taxonomy" id="2583587"/>
    <lineage>
        <taxon>Bacteria</taxon>
        <taxon>Pseudomonadati</taxon>
        <taxon>Bacteroidota</taxon>
        <taxon>Flavobacteriia</taxon>
        <taxon>Flavobacteriales</taxon>
        <taxon>Flavobacteriaceae</taxon>
        <taxon>Aggregatimonas</taxon>
    </lineage>
</organism>
<gene>
    <name evidence="2" type="ORF">FGM00_12515</name>
</gene>
<dbReference type="OrthoDB" id="1490620at2"/>
<keyword evidence="3" id="KW-1185">Reference proteome</keyword>
<evidence type="ECO:0000313" key="3">
    <source>
        <dbReference type="Proteomes" id="UP000310017"/>
    </source>
</evidence>
<protein>
    <recommendedName>
        <fullName evidence="4">Outer membrane lipoprotein-sorting protein</fullName>
    </recommendedName>
</protein>
<dbReference type="InterPro" id="IPR045444">
    <property type="entry name" value="DUF6503"/>
</dbReference>
<evidence type="ECO:0008006" key="4">
    <source>
        <dbReference type="Google" id="ProtNLM"/>
    </source>
</evidence>
<dbReference type="Proteomes" id="UP000310017">
    <property type="component" value="Chromosome"/>
</dbReference>
<dbReference type="AlphaFoldDB" id="A0A5B7SW41"/>
<feature type="chain" id="PRO_5022985443" description="Outer membrane lipoprotein-sorting protein" evidence="1">
    <location>
        <begin position="20"/>
        <end position="287"/>
    </location>
</feature>
<dbReference type="KEGG" id="asag:FGM00_12515"/>
<feature type="signal peptide" evidence="1">
    <location>
        <begin position="1"/>
        <end position="19"/>
    </location>
</feature>
<sequence length="287" mass="32717">MTTKHSLILASLSIFLLLASCGEQKKKTIAEPTAEDMTEKMPEYNTDDPKSMLAAVEQAQGGWDDLWNKKDVQYTYDYRYPNNTADISVERYIFDTEASFGYYTQHEINAMPEAKGDVAQYFDGQHTTAMLAGKTVEDPQAVGTSEFLRRANYFWFVMPYKLNDKGTLLKYLGQEAYNGTDYDKVEVTYDPAITGKEQNDSYILYLNPKTKMIDRFYFSLPAMGVNVPAIVANYEYENIEGQKIATKRTYFMPNEKGEYDDTPSIVQTLTDVSFNNGFTKESIAVMK</sequence>
<dbReference type="EMBL" id="CP040710">
    <property type="protein sequence ID" value="QCX00894.1"/>
    <property type="molecule type" value="Genomic_DNA"/>
</dbReference>
<evidence type="ECO:0000313" key="2">
    <source>
        <dbReference type="EMBL" id="QCX00894.1"/>
    </source>
</evidence>
<keyword evidence="1" id="KW-0732">Signal</keyword>
<reference evidence="2 3" key="1">
    <citation type="submission" date="2019-05" db="EMBL/GenBank/DDBJ databases">
        <title>Genome sequencing of F202Z8.</title>
        <authorList>
            <person name="Kwon Y.M."/>
        </authorList>
    </citation>
    <scope>NUCLEOTIDE SEQUENCE [LARGE SCALE GENOMIC DNA]</scope>
    <source>
        <strain evidence="2 3">F202Z8</strain>
    </source>
</reference>
<proteinExistence type="predicted"/>
<accession>A0A5B7SW41</accession>
<dbReference type="RefSeq" id="WP_138853237.1">
    <property type="nucleotide sequence ID" value="NZ_CP040710.1"/>
</dbReference>
<name>A0A5B7SW41_9FLAO</name>